<comment type="similarity">
    <text evidence="1">Belongs to the CAPAB/TerDEXZ family.</text>
</comment>
<accession>A0ABW6GUY7</accession>
<evidence type="ECO:0000256" key="1">
    <source>
        <dbReference type="ARBA" id="ARBA00008775"/>
    </source>
</evidence>
<evidence type="ECO:0000259" key="3">
    <source>
        <dbReference type="Pfam" id="PF02342"/>
    </source>
</evidence>
<feature type="domain" description="TerD" evidence="3">
    <location>
        <begin position="1"/>
        <end position="174"/>
    </location>
</feature>
<evidence type="ECO:0000256" key="2">
    <source>
        <dbReference type="SAM" id="MobiDB-lite"/>
    </source>
</evidence>
<comment type="caution">
    <text evidence="4">The sequence shown here is derived from an EMBL/GenBank/DDBJ whole genome shotgun (WGS) entry which is preliminary data.</text>
</comment>
<feature type="region of interest" description="Disordered" evidence="2">
    <location>
        <begin position="179"/>
        <end position="386"/>
    </location>
</feature>
<dbReference type="RefSeq" id="WP_380330150.1">
    <property type="nucleotide sequence ID" value="NZ_JBHYPW010000065.1"/>
</dbReference>
<keyword evidence="5" id="KW-1185">Reference proteome</keyword>
<feature type="compositionally biased region" description="Low complexity" evidence="2">
    <location>
        <begin position="323"/>
        <end position="334"/>
    </location>
</feature>
<dbReference type="CDD" id="cd06974">
    <property type="entry name" value="TerD_like"/>
    <property type="match status" value="1"/>
</dbReference>
<dbReference type="PANTHER" id="PTHR32097">
    <property type="entry name" value="CAMP-BINDING PROTEIN 1-RELATED"/>
    <property type="match status" value="1"/>
</dbReference>
<gene>
    <name evidence="4" type="ORF">ACFW6T_31945</name>
</gene>
<feature type="compositionally biased region" description="Low complexity" evidence="2">
    <location>
        <begin position="234"/>
        <end position="251"/>
    </location>
</feature>
<feature type="compositionally biased region" description="Pro residues" evidence="2">
    <location>
        <begin position="252"/>
        <end position="282"/>
    </location>
</feature>
<name>A0ABW6GUY7_9ACTN</name>
<dbReference type="Pfam" id="PF02342">
    <property type="entry name" value="TerD"/>
    <property type="match status" value="1"/>
</dbReference>
<dbReference type="Gene3D" id="2.60.60.30">
    <property type="entry name" value="sav2460 like domains"/>
    <property type="match status" value="1"/>
</dbReference>
<protein>
    <submittedName>
        <fullName evidence="4">TerD family protein</fullName>
    </submittedName>
</protein>
<sequence>MTHVMAKGANIPLTVPAVRAVLRWTDTPGIPDVDASALLLTELGKVRDDSDFVFYNQPRHPSGLVRHLPKQVADGAVLDGLEIDLAQLPAEVDRVVLAGSAEGGAFPAVPDLRVLLFDAAAPAGAPALAEFVVDEGEQVTALVAAELYRRSGGWKFRAVGQGYLDGLVALATDFGITVEDEDGGADRGGSAVDLTDRSGDPRVPARAPQDHQPQPEQEQRSAPLPVDEDDWTIAPATPHSTPAAAPAAEQPAPEPRQTPPARPPAQPPAAPVTAPPPPPALPPTVHQPQQPQQAGGYGYPQQQPGYGYPPPQQPPHQPGGYGYPQPAAAPGYGYPQPPQPQPQPQGYGYPQQQPPQPPAQPQPQPPQQQSGTPFALPPQGPQFQPR</sequence>
<proteinExistence type="inferred from homology"/>
<dbReference type="InterPro" id="IPR051324">
    <property type="entry name" value="Stress/Tellurium_Resist"/>
</dbReference>
<evidence type="ECO:0000313" key="4">
    <source>
        <dbReference type="EMBL" id="MFE1356595.1"/>
    </source>
</evidence>
<feature type="compositionally biased region" description="Pro residues" evidence="2">
    <location>
        <begin position="352"/>
        <end position="366"/>
    </location>
</feature>
<reference evidence="4 5" key="1">
    <citation type="submission" date="2024-09" db="EMBL/GenBank/DDBJ databases">
        <title>The Natural Products Discovery Center: Release of the First 8490 Sequenced Strains for Exploring Actinobacteria Biosynthetic Diversity.</title>
        <authorList>
            <person name="Kalkreuter E."/>
            <person name="Kautsar S.A."/>
            <person name="Yang D."/>
            <person name="Bader C.D."/>
            <person name="Teijaro C.N."/>
            <person name="Fluegel L."/>
            <person name="Davis C.M."/>
            <person name="Simpson J.R."/>
            <person name="Lauterbach L."/>
            <person name="Steele A.D."/>
            <person name="Gui C."/>
            <person name="Meng S."/>
            <person name="Li G."/>
            <person name="Viehrig K."/>
            <person name="Ye F."/>
            <person name="Su P."/>
            <person name="Kiefer A.F."/>
            <person name="Nichols A."/>
            <person name="Cepeda A.J."/>
            <person name="Yan W."/>
            <person name="Fan B."/>
            <person name="Jiang Y."/>
            <person name="Adhikari A."/>
            <person name="Zheng C.-J."/>
            <person name="Schuster L."/>
            <person name="Cowan T.M."/>
            <person name="Smanski M.J."/>
            <person name="Chevrette M.G."/>
            <person name="De Carvalho L.P.S."/>
            <person name="Shen B."/>
        </authorList>
    </citation>
    <scope>NUCLEOTIDE SEQUENCE [LARGE SCALE GENOMIC DNA]</scope>
    <source>
        <strain evidence="4 5">NPDC058753</strain>
    </source>
</reference>
<dbReference type="InterPro" id="IPR003325">
    <property type="entry name" value="TerD"/>
</dbReference>
<evidence type="ECO:0000313" key="5">
    <source>
        <dbReference type="Proteomes" id="UP001599542"/>
    </source>
</evidence>
<organism evidence="4 5">
    <name type="scientific">Kitasatospora phosalacinea</name>
    <dbReference type="NCBI Taxonomy" id="2065"/>
    <lineage>
        <taxon>Bacteria</taxon>
        <taxon>Bacillati</taxon>
        <taxon>Actinomycetota</taxon>
        <taxon>Actinomycetes</taxon>
        <taxon>Kitasatosporales</taxon>
        <taxon>Streptomycetaceae</taxon>
        <taxon>Kitasatospora</taxon>
    </lineage>
</organism>
<feature type="compositionally biased region" description="Pro residues" evidence="2">
    <location>
        <begin position="307"/>
        <end position="317"/>
    </location>
</feature>
<dbReference type="Proteomes" id="UP001599542">
    <property type="component" value="Unassembled WGS sequence"/>
</dbReference>
<feature type="compositionally biased region" description="Low complexity" evidence="2">
    <location>
        <begin position="283"/>
        <end position="306"/>
    </location>
</feature>
<dbReference type="PANTHER" id="PTHR32097:SF4">
    <property type="entry name" value="GENERAL STRESS PROTEIN 16U"/>
    <property type="match status" value="1"/>
</dbReference>
<dbReference type="EMBL" id="JBHYPX010000095">
    <property type="protein sequence ID" value="MFE1356595.1"/>
    <property type="molecule type" value="Genomic_DNA"/>
</dbReference>